<proteinExistence type="predicted"/>
<evidence type="ECO:0000313" key="1">
    <source>
        <dbReference type="EMBL" id="KAG7520649.1"/>
    </source>
</evidence>
<dbReference type="EMBL" id="JAGKHQ010000003">
    <property type="protein sequence ID" value="KAG7520649.1"/>
    <property type="molecule type" value="Genomic_DNA"/>
</dbReference>
<comment type="caution">
    <text evidence="1">The sequence shown here is derived from an EMBL/GenBank/DDBJ whole genome shotgun (WGS) entry which is preliminary data.</text>
</comment>
<evidence type="ECO:0000313" key="2">
    <source>
        <dbReference type="Proteomes" id="UP000693946"/>
    </source>
</evidence>
<organism evidence="1 2">
    <name type="scientific">Solea senegalensis</name>
    <name type="common">Senegalese sole</name>
    <dbReference type="NCBI Taxonomy" id="28829"/>
    <lineage>
        <taxon>Eukaryota</taxon>
        <taxon>Metazoa</taxon>
        <taxon>Chordata</taxon>
        <taxon>Craniata</taxon>
        <taxon>Vertebrata</taxon>
        <taxon>Euteleostomi</taxon>
        <taxon>Actinopterygii</taxon>
        <taxon>Neopterygii</taxon>
        <taxon>Teleostei</taxon>
        <taxon>Neoteleostei</taxon>
        <taxon>Acanthomorphata</taxon>
        <taxon>Carangaria</taxon>
        <taxon>Pleuronectiformes</taxon>
        <taxon>Pleuronectoidei</taxon>
        <taxon>Soleidae</taxon>
        <taxon>Solea</taxon>
    </lineage>
</organism>
<name>A0AAV6STY3_SOLSE</name>
<sequence>MPLSEHMNYAQGLILSRRNGSLSVSRAFKYAETQSFIDRVLTVSDIRALSV</sequence>
<keyword evidence="2" id="KW-1185">Reference proteome</keyword>
<accession>A0AAV6STY3</accession>
<protein>
    <submittedName>
        <fullName evidence="1">Uncharacterized protein</fullName>
    </submittedName>
</protein>
<dbReference type="AlphaFoldDB" id="A0AAV6STY3"/>
<dbReference type="Proteomes" id="UP000693946">
    <property type="component" value="Linkage Group LG11"/>
</dbReference>
<gene>
    <name evidence="1" type="ORF">JOB18_033457</name>
</gene>
<reference evidence="1 2" key="1">
    <citation type="journal article" date="2021" name="Sci. Rep.">
        <title>Chromosome anchoring in Senegalese sole (Solea senegalensis) reveals sex-associated markers and genome rearrangements in flatfish.</title>
        <authorList>
            <person name="Guerrero-Cozar I."/>
            <person name="Gomez-Garrido J."/>
            <person name="Berbel C."/>
            <person name="Martinez-Blanch J.F."/>
            <person name="Alioto T."/>
            <person name="Claros M.G."/>
            <person name="Gagnaire P.A."/>
            <person name="Manchado M."/>
        </authorList>
    </citation>
    <scope>NUCLEOTIDE SEQUENCE [LARGE SCALE GENOMIC DNA]</scope>
    <source>
        <strain evidence="1">Sse05_10M</strain>
    </source>
</reference>